<reference evidence="4 5" key="1">
    <citation type="journal article" date="2016" name="Sci. Rep.">
        <title>Insights into Adaptations to a Near-Obligate Nematode Endoparasitic Lifestyle from the Finished Genome of Drechmeria coniospora.</title>
        <authorList>
            <person name="Zhang L."/>
            <person name="Zhou Z."/>
            <person name="Guo Q."/>
            <person name="Fokkens L."/>
            <person name="Miskei M."/>
            <person name="Pocsi I."/>
            <person name="Zhang W."/>
            <person name="Chen M."/>
            <person name="Wang L."/>
            <person name="Sun Y."/>
            <person name="Donzelli B.G."/>
            <person name="Gibson D.M."/>
            <person name="Nelson D.R."/>
            <person name="Luo J.G."/>
            <person name="Rep M."/>
            <person name="Liu H."/>
            <person name="Yang S."/>
            <person name="Wang J."/>
            <person name="Krasnoff S.B."/>
            <person name="Xu Y."/>
            <person name="Molnar I."/>
            <person name="Lin M."/>
        </authorList>
    </citation>
    <scope>NUCLEOTIDE SEQUENCE [LARGE SCALE GENOMIC DNA]</scope>
    <source>
        <strain evidence="4 5">ARSEF 6962</strain>
    </source>
</reference>
<dbReference type="STRING" id="98403.A0A151GB08"/>
<evidence type="ECO:0000256" key="1">
    <source>
        <dbReference type="ARBA" id="ARBA00022729"/>
    </source>
</evidence>
<dbReference type="InterPro" id="IPR051299">
    <property type="entry name" value="AB_hydrolase_lip/est"/>
</dbReference>
<evidence type="ECO:0000256" key="2">
    <source>
        <dbReference type="ARBA" id="ARBA00022801"/>
    </source>
</evidence>
<dbReference type="AlphaFoldDB" id="A0A151GB08"/>
<comment type="caution">
    <text evidence="4">The sequence shown here is derived from an EMBL/GenBank/DDBJ whole genome shotgun (WGS) entry which is preliminary data.</text>
</comment>
<keyword evidence="2" id="KW-0378">Hydrolase</keyword>
<proteinExistence type="predicted"/>
<dbReference type="InParanoid" id="A0A151GB08"/>
<dbReference type="Gene3D" id="3.40.50.1820">
    <property type="entry name" value="alpha/beta hydrolase"/>
    <property type="match status" value="1"/>
</dbReference>
<sequence length="462" mass="50932">MVAIQRLGPVLLAAGGAARAVRPMIQDLFIQNHELQTLGEKFVKSNYFLGQERTKLIDSKGDDSGWRMTIECREIFASTCDALPGAREAPKSHCPKYRTRACKVHSPCAARDLVDAKSYRDCSIVMDDLGYCHTQCSHTTPCSNETPFDQALPLLEGGSLATLHFTGPTNMTNQNQECSVPRGTQWADAVTESLLSNFKFYAQHAAATYCNTKDGINHRIECGGSCPLIEAAGTDIQLYYVFSGTVFDVNGYVSVDHQRKEIVIAFRGSWSARNWIWNFVAAWSDCPYARECKVHTGFYTTWRVVSDGVTSVVQQLMKKFDAYKVVTTGHSLGGALATIAAVELRYFNKISVDAYTYGAPRIGNSIFANFASAQTGTIYRITHGGDFVPRLPPTGTHYAHTSPEYWIDNSKGPIANPGVADIVKCTGTFNNNCNAGAKLEHFVHYNYFGPIDGCKRIVPYAK</sequence>
<name>A0A151GB08_DRECN</name>
<evidence type="ECO:0000313" key="4">
    <source>
        <dbReference type="EMBL" id="KYK54234.1"/>
    </source>
</evidence>
<dbReference type="CDD" id="cd00519">
    <property type="entry name" value="Lipase_3"/>
    <property type="match status" value="1"/>
</dbReference>
<accession>A0A151GB08</accession>
<dbReference type="PANTHER" id="PTHR46640:SF1">
    <property type="entry name" value="FUNGAL LIPASE-LIKE DOMAIN-CONTAINING PROTEIN-RELATED"/>
    <property type="match status" value="1"/>
</dbReference>
<dbReference type="PANTHER" id="PTHR46640">
    <property type="entry name" value="TRIACYLGLYCEROL LIPASE, PUTATIVE (AFU_ORTHOLOGUE AFUA_6G06510)-RELATED"/>
    <property type="match status" value="1"/>
</dbReference>
<dbReference type="EMBL" id="LAYC01000003">
    <property type="protein sequence ID" value="KYK54234.1"/>
    <property type="molecule type" value="Genomic_DNA"/>
</dbReference>
<dbReference type="Pfam" id="PF01764">
    <property type="entry name" value="Lipase_3"/>
    <property type="match status" value="1"/>
</dbReference>
<keyword evidence="5" id="KW-1185">Reference proteome</keyword>
<dbReference type="SUPFAM" id="SSF53474">
    <property type="entry name" value="alpha/beta-Hydrolases"/>
    <property type="match status" value="1"/>
</dbReference>
<dbReference type="GeneID" id="63718834"/>
<gene>
    <name evidence="4" type="ORF">DCS_06191</name>
</gene>
<dbReference type="GO" id="GO:0006629">
    <property type="term" value="P:lipid metabolic process"/>
    <property type="evidence" value="ECO:0007669"/>
    <property type="project" value="InterPro"/>
</dbReference>
<evidence type="ECO:0000313" key="5">
    <source>
        <dbReference type="Proteomes" id="UP000076580"/>
    </source>
</evidence>
<feature type="domain" description="Fungal lipase-type" evidence="3">
    <location>
        <begin position="263"/>
        <end position="394"/>
    </location>
</feature>
<organism evidence="4 5">
    <name type="scientific">Drechmeria coniospora</name>
    <name type="common">Nematophagous fungus</name>
    <name type="synonym">Meria coniospora</name>
    <dbReference type="NCBI Taxonomy" id="98403"/>
    <lineage>
        <taxon>Eukaryota</taxon>
        <taxon>Fungi</taxon>
        <taxon>Dikarya</taxon>
        <taxon>Ascomycota</taxon>
        <taxon>Pezizomycotina</taxon>
        <taxon>Sordariomycetes</taxon>
        <taxon>Hypocreomycetidae</taxon>
        <taxon>Hypocreales</taxon>
        <taxon>Ophiocordycipitaceae</taxon>
        <taxon>Drechmeria</taxon>
    </lineage>
</organism>
<keyword evidence="1" id="KW-0732">Signal</keyword>
<dbReference type="InterPro" id="IPR029058">
    <property type="entry name" value="AB_hydrolase_fold"/>
</dbReference>
<evidence type="ECO:0000259" key="3">
    <source>
        <dbReference type="Pfam" id="PF01764"/>
    </source>
</evidence>
<protein>
    <recommendedName>
        <fullName evidence="3">Fungal lipase-type domain-containing protein</fullName>
    </recommendedName>
</protein>
<dbReference type="Proteomes" id="UP000076580">
    <property type="component" value="Chromosome 03"/>
</dbReference>
<dbReference type="GO" id="GO:0016787">
    <property type="term" value="F:hydrolase activity"/>
    <property type="evidence" value="ECO:0007669"/>
    <property type="project" value="UniProtKB-KW"/>
</dbReference>
<dbReference type="InterPro" id="IPR002921">
    <property type="entry name" value="Fungal_lipase-type"/>
</dbReference>
<dbReference type="RefSeq" id="XP_040653586.1">
    <property type="nucleotide sequence ID" value="XM_040803482.1"/>
</dbReference>